<evidence type="ECO:0000256" key="3">
    <source>
        <dbReference type="ARBA" id="ARBA00023157"/>
    </source>
</evidence>
<dbReference type="InterPro" id="IPR000436">
    <property type="entry name" value="Sushi_SCR_CCP_dom"/>
</dbReference>
<dbReference type="GO" id="GO:0005615">
    <property type="term" value="C:extracellular space"/>
    <property type="evidence" value="ECO:0007669"/>
    <property type="project" value="TreeGrafter"/>
</dbReference>
<keyword evidence="7" id="KW-1185">Reference proteome</keyword>
<comment type="caution">
    <text evidence="6">The sequence shown here is derived from an EMBL/GenBank/DDBJ whole genome shotgun (WGS) entry which is preliminary data.</text>
</comment>
<feature type="domain" description="Sushi" evidence="5">
    <location>
        <begin position="484"/>
        <end position="552"/>
    </location>
</feature>
<dbReference type="Pfam" id="PF00084">
    <property type="entry name" value="Sushi"/>
    <property type="match status" value="2"/>
</dbReference>
<dbReference type="Gene3D" id="2.10.70.10">
    <property type="entry name" value="Complement Module, domain 1"/>
    <property type="match status" value="2"/>
</dbReference>
<dbReference type="InterPro" id="IPR051503">
    <property type="entry name" value="ComplSys_Reg/VirEntry_Med"/>
</dbReference>
<evidence type="ECO:0000259" key="5">
    <source>
        <dbReference type="PROSITE" id="PS50923"/>
    </source>
</evidence>
<evidence type="ECO:0000313" key="7">
    <source>
        <dbReference type="Proteomes" id="UP001487740"/>
    </source>
</evidence>
<dbReference type="EMBL" id="JARAKH010000008">
    <property type="protein sequence ID" value="KAK8401795.1"/>
    <property type="molecule type" value="Genomic_DNA"/>
</dbReference>
<evidence type="ECO:0000313" key="6">
    <source>
        <dbReference type="EMBL" id="KAK8401796.1"/>
    </source>
</evidence>
<accession>A0AAW0URZ9</accession>
<keyword evidence="3" id="KW-1015">Disulfide bond</keyword>
<evidence type="ECO:0000256" key="4">
    <source>
        <dbReference type="PROSITE-ProRule" id="PRU00302"/>
    </source>
</evidence>
<dbReference type="SMART" id="SM00032">
    <property type="entry name" value="CCP"/>
    <property type="match status" value="5"/>
</dbReference>
<dbReference type="GO" id="GO:0001851">
    <property type="term" value="F:complement component C3b binding"/>
    <property type="evidence" value="ECO:0007669"/>
    <property type="project" value="TreeGrafter"/>
</dbReference>
<dbReference type="PROSITE" id="PS50923">
    <property type="entry name" value="SUSHI"/>
    <property type="match status" value="1"/>
</dbReference>
<protein>
    <recommendedName>
        <fullName evidence="5">Sushi domain-containing protein</fullName>
    </recommendedName>
</protein>
<evidence type="ECO:0000256" key="1">
    <source>
        <dbReference type="ARBA" id="ARBA00022659"/>
    </source>
</evidence>
<sequence>MVLLYVHYTYDWILTCTYLTLANPGVTGGYFMAGDTKWAEENITCVGILGGWLPGHLFNCIRVEVCDGEVPPAHDLMNSTSDEDFRFLDGSLTYTCPPGMATTEGHVNQTVICYENPDGDGYSFQPFQVDPCNVCQEEPSVGNATTSWNDTQVWMVNDTLSVACIPHHLLDGEPDGELLCTPLGWEERYCYEGCTEAPPTPGANMTQGEGDYSVGSILQYTCDSGYFVPPLQVNFSFVSWERWLAAWSRCPVGWIITGRTWGPWSAIVVNMSCPASHVFPDLNDTVTITCEEDEEWTPVYASFLICRQLCPWSKSSEIPVNATILHDPTPYWLESEILYWRAKRIRLPSRCRETPPGTAPPDSWEPRLTLVTSSFFLLKVNLTCPMNHTFGDFNTSLSLTCEKDGYWTYVDPDILLCRIECPEEPPSAPANSTLEDAVPPYWVTSNVTYECEEGLGLPWGGTVTVLTCEEDGWTAFPTGLKCLAACSPPPQPRGLGKYNHTGPTLWGTVVEYTCPYGFDVEEKDEEDEGPMLLSTTCEDGSWSLTDIPNCYGK</sequence>
<comment type="caution">
    <text evidence="4">Lacks conserved residue(s) required for the propagation of feature annotation.</text>
</comment>
<organism evidence="6 7">
    <name type="scientific">Scylla paramamosain</name>
    <name type="common">Mud crab</name>
    <dbReference type="NCBI Taxonomy" id="85552"/>
    <lineage>
        <taxon>Eukaryota</taxon>
        <taxon>Metazoa</taxon>
        <taxon>Ecdysozoa</taxon>
        <taxon>Arthropoda</taxon>
        <taxon>Crustacea</taxon>
        <taxon>Multicrustacea</taxon>
        <taxon>Malacostraca</taxon>
        <taxon>Eumalacostraca</taxon>
        <taxon>Eucarida</taxon>
        <taxon>Decapoda</taxon>
        <taxon>Pleocyemata</taxon>
        <taxon>Brachyura</taxon>
        <taxon>Eubrachyura</taxon>
        <taxon>Portunoidea</taxon>
        <taxon>Portunidae</taxon>
        <taxon>Portuninae</taxon>
        <taxon>Scylla</taxon>
    </lineage>
</organism>
<dbReference type="AlphaFoldDB" id="A0AAW0URZ9"/>
<keyword evidence="2" id="KW-0732">Signal</keyword>
<reference evidence="6 7" key="1">
    <citation type="submission" date="2023-03" db="EMBL/GenBank/DDBJ databases">
        <title>High-quality genome of Scylla paramamosain provides insights in environmental adaptation.</title>
        <authorList>
            <person name="Zhang L."/>
        </authorList>
    </citation>
    <scope>NUCLEOTIDE SEQUENCE [LARGE SCALE GENOMIC DNA]</scope>
    <source>
        <strain evidence="6">LZ_2023a</strain>
        <tissue evidence="6">Muscle</tissue>
    </source>
</reference>
<evidence type="ECO:0000256" key="2">
    <source>
        <dbReference type="ARBA" id="ARBA00022729"/>
    </source>
</evidence>
<dbReference type="GO" id="GO:0006956">
    <property type="term" value="P:complement activation"/>
    <property type="evidence" value="ECO:0007669"/>
    <property type="project" value="TreeGrafter"/>
</dbReference>
<dbReference type="SUPFAM" id="SSF57535">
    <property type="entry name" value="Complement control module/SCR domain"/>
    <property type="match status" value="2"/>
</dbReference>
<dbReference type="Proteomes" id="UP001487740">
    <property type="component" value="Unassembled WGS sequence"/>
</dbReference>
<gene>
    <name evidence="6" type="ORF">O3P69_001122</name>
</gene>
<dbReference type="PANTHER" id="PTHR45785:SF12">
    <property type="entry name" value="COMPLEMENT FACTOR H-RELATED PROTEIN 1-RELATED"/>
    <property type="match status" value="1"/>
</dbReference>
<dbReference type="InterPro" id="IPR035976">
    <property type="entry name" value="Sushi/SCR/CCP_sf"/>
</dbReference>
<dbReference type="EMBL" id="JARAKH010000008">
    <property type="protein sequence ID" value="KAK8401796.1"/>
    <property type="molecule type" value="Genomic_DNA"/>
</dbReference>
<dbReference type="PANTHER" id="PTHR45785">
    <property type="entry name" value="COMPLEMENT FACTOR H-RELATED"/>
    <property type="match status" value="1"/>
</dbReference>
<keyword evidence="1 4" id="KW-0768">Sushi</keyword>
<proteinExistence type="predicted"/>
<name>A0AAW0URZ9_SCYPA</name>